<dbReference type="Proteomes" id="UP001218218">
    <property type="component" value="Unassembled WGS sequence"/>
</dbReference>
<accession>A0AAD7AP30</accession>
<dbReference type="EMBL" id="JARIHO010000003">
    <property type="protein sequence ID" value="KAJ7364370.1"/>
    <property type="molecule type" value="Genomic_DNA"/>
</dbReference>
<evidence type="ECO:0000313" key="2">
    <source>
        <dbReference type="EMBL" id="KAJ7364370.1"/>
    </source>
</evidence>
<feature type="compositionally biased region" description="Acidic residues" evidence="1">
    <location>
        <begin position="465"/>
        <end position="487"/>
    </location>
</feature>
<sequence length="487" mass="54657">MSSQALSLDFGRALSYHATSDTVTDASCEIPACLPSPPVRLISTRSRMVLTSVVFQIPAELVAEIAGHNSEDIPALRAMSLVSKTMRTFAIEHLFAAIHFECVQDLVWWGTMLERTPSLQHIVKRVKFSDPTSSVDGMKHYRKEWPIKPLGEAVVPPTIPIMSNVSIVEWEPEAYTIDDSMAIAYMALFPNTTELYISFMSFDDLSGRPLVDGFHRLARFLHASGKLRVLSLGNISVGRKRHLELPTFDLTALEDLRVIECADVFDDESGFDGPDPDFLAQLVEASQLTELKRLKSVTFAGGFVLSAQDTNLYLTNLSLIVDSLVWGETEELLNALPPAPKFTTLNFRIVFVSDDGEAHFRDTIDYLPWGWGDNDSQSTPIALAQRFPLQRIEFQFCVPRHSVVHFRRGLRRRMEWELADRLQETAPDLTAIVQVRWLDDKLDPVVYSKTNGKPRWKVPPGSIEPDTEESDCETDPPDTDGESDSSD</sequence>
<dbReference type="AlphaFoldDB" id="A0AAD7AP30"/>
<feature type="region of interest" description="Disordered" evidence="1">
    <location>
        <begin position="448"/>
        <end position="487"/>
    </location>
</feature>
<proteinExistence type="predicted"/>
<evidence type="ECO:0000256" key="1">
    <source>
        <dbReference type="SAM" id="MobiDB-lite"/>
    </source>
</evidence>
<protein>
    <submittedName>
        <fullName evidence="2">Uncharacterized protein</fullName>
    </submittedName>
</protein>
<name>A0AAD7AP30_9AGAR</name>
<gene>
    <name evidence="2" type="ORF">DFH08DRAFT_1016702</name>
</gene>
<evidence type="ECO:0000313" key="3">
    <source>
        <dbReference type="Proteomes" id="UP001218218"/>
    </source>
</evidence>
<comment type="caution">
    <text evidence="2">The sequence shown here is derived from an EMBL/GenBank/DDBJ whole genome shotgun (WGS) entry which is preliminary data.</text>
</comment>
<keyword evidence="3" id="KW-1185">Reference proteome</keyword>
<organism evidence="2 3">
    <name type="scientific">Mycena albidolilacea</name>
    <dbReference type="NCBI Taxonomy" id="1033008"/>
    <lineage>
        <taxon>Eukaryota</taxon>
        <taxon>Fungi</taxon>
        <taxon>Dikarya</taxon>
        <taxon>Basidiomycota</taxon>
        <taxon>Agaricomycotina</taxon>
        <taxon>Agaricomycetes</taxon>
        <taxon>Agaricomycetidae</taxon>
        <taxon>Agaricales</taxon>
        <taxon>Marasmiineae</taxon>
        <taxon>Mycenaceae</taxon>
        <taxon>Mycena</taxon>
    </lineage>
</organism>
<reference evidence="2" key="1">
    <citation type="submission" date="2023-03" db="EMBL/GenBank/DDBJ databases">
        <title>Massive genome expansion in bonnet fungi (Mycena s.s.) driven by repeated elements and novel gene families across ecological guilds.</title>
        <authorList>
            <consortium name="Lawrence Berkeley National Laboratory"/>
            <person name="Harder C.B."/>
            <person name="Miyauchi S."/>
            <person name="Viragh M."/>
            <person name="Kuo A."/>
            <person name="Thoen E."/>
            <person name="Andreopoulos B."/>
            <person name="Lu D."/>
            <person name="Skrede I."/>
            <person name="Drula E."/>
            <person name="Henrissat B."/>
            <person name="Morin E."/>
            <person name="Kohler A."/>
            <person name="Barry K."/>
            <person name="LaButti K."/>
            <person name="Morin E."/>
            <person name="Salamov A."/>
            <person name="Lipzen A."/>
            <person name="Mereny Z."/>
            <person name="Hegedus B."/>
            <person name="Baldrian P."/>
            <person name="Stursova M."/>
            <person name="Weitz H."/>
            <person name="Taylor A."/>
            <person name="Grigoriev I.V."/>
            <person name="Nagy L.G."/>
            <person name="Martin F."/>
            <person name="Kauserud H."/>
        </authorList>
    </citation>
    <scope>NUCLEOTIDE SEQUENCE</scope>
    <source>
        <strain evidence="2">CBHHK002</strain>
    </source>
</reference>